<proteinExistence type="predicted"/>
<dbReference type="SUPFAM" id="SSF51905">
    <property type="entry name" value="FAD/NAD(P)-binding domain"/>
    <property type="match status" value="1"/>
</dbReference>
<evidence type="ECO:0000313" key="3">
    <source>
        <dbReference type="EMBL" id="KAF9878789.1"/>
    </source>
</evidence>
<protein>
    <recommendedName>
        <fullName evidence="2">Amine oxidase domain-containing protein</fullName>
    </recommendedName>
</protein>
<accession>A0A9P6LJW7</accession>
<dbReference type="OrthoDB" id="341259at2759"/>
<dbReference type="InterPro" id="IPR050281">
    <property type="entry name" value="Flavin_monoamine_oxidase"/>
</dbReference>
<dbReference type="InterPro" id="IPR036770">
    <property type="entry name" value="Ankyrin_rpt-contain_sf"/>
</dbReference>
<dbReference type="InterPro" id="IPR036188">
    <property type="entry name" value="FAD/NAD-bd_sf"/>
</dbReference>
<dbReference type="PROSITE" id="PS50088">
    <property type="entry name" value="ANK_REPEAT"/>
    <property type="match status" value="1"/>
</dbReference>
<dbReference type="GeneID" id="62159482"/>
<dbReference type="PANTHER" id="PTHR10742:SF410">
    <property type="entry name" value="LYSINE-SPECIFIC HISTONE DEMETHYLASE 2"/>
    <property type="match status" value="1"/>
</dbReference>
<name>A0A9P6LJW7_9PEZI</name>
<gene>
    <name evidence="3" type="ORF">CkaCkLH20_03689</name>
</gene>
<sequence length="733" mass="81503">MSCNPTNDGFSFTPDGGISTGLSSSSVITPSQCFTSTETLYDAIVVGAGWTGVTTVRDLTSRGFKVLLLEARDRIGGRTWTSVIDGHPFELGGTYVHWGQSHVWTEITRYNLQDYVTDVFDNSDDTTSGLNDSDLAEALTKFFNVDGYNGAKVIPFPHNPAIGDATHLKYDSMSLDDRLQEIRGDLDPSIITPLVVMLLCNGGDLETKSFFEFLQRWALCGYNAKGYVDYHIRYKLKIGQSDFLKHLWKHALQTGNLSYRFSSPVNSVDTTNANDTTITTTDGTIYHARKVIVTVPLAVLKQISFLPTLPHLKAEAYAQATGNIAAKVIAVATGTDWVGRSVFADNDGFTFTMTGESVAAWGNDTVLVAFHSASPKPTNFELIKHPRECLIVNPDGSQHVMQLQWPPFQNLPADLVLSIVDAIFNEYAEDIDLGYDEDEFYCEEWEIDEFVRFQVWKDVANLARACKGFYALITPVLYLRDLQWNHASALLLSAKNGSVAGVLKSLECGADVDQQDHTTLYEYSEEVDQDYNDDTGYWTRWYESGRMGVDIFVTALHWAAIYRHPQVVETLLHRGADVNLEMDFGNRQSDEPPYEHFDRSLFICRSLSEHVATPGTVFRGSIPRGQDMLLEYELGSLLSKGGNALYCALLNSKRYPFPNEDYSRSCLPNAKLLVDAGSSLITYSTIGLHALHQACGNWSFEAADFLLTLDRVGIDPNQPSRGYCCITAPTLTP</sequence>
<dbReference type="SMART" id="SM00248">
    <property type="entry name" value="ANK"/>
    <property type="match status" value="3"/>
</dbReference>
<comment type="caution">
    <text evidence="3">The sequence shown here is derived from an EMBL/GenBank/DDBJ whole genome shotgun (WGS) entry which is preliminary data.</text>
</comment>
<dbReference type="EMBL" id="JAATWM020000009">
    <property type="protein sequence ID" value="KAF9878789.1"/>
    <property type="molecule type" value="Genomic_DNA"/>
</dbReference>
<dbReference type="Proteomes" id="UP000781932">
    <property type="component" value="Unassembled WGS sequence"/>
</dbReference>
<reference evidence="3" key="2">
    <citation type="submission" date="2020-11" db="EMBL/GenBank/DDBJ databases">
        <title>Whole genome sequencing of Colletotrichum sp.</title>
        <authorList>
            <person name="Li H."/>
        </authorList>
    </citation>
    <scope>NUCLEOTIDE SEQUENCE</scope>
    <source>
        <strain evidence="3">CkLH20</strain>
    </source>
</reference>
<dbReference type="Pfam" id="PF00023">
    <property type="entry name" value="Ank"/>
    <property type="match status" value="1"/>
</dbReference>
<dbReference type="Pfam" id="PF01593">
    <property type="entry name" value="Amino_oxidase"/>
    <property type="match status" value="1"/>
</dbReference>
<evidence type="ECO:0000259" key="2">
    <source>
        <dbReference type="Pfam" id="PF01593"/>
    </source>
</evidence>
<evidence type="ECO:0000313" key="4">
    <source>
        <dbReference type="Proteomes" id="UP000781932"/>
    </source>
</evidence>
<organism evidence="3 4">
    <name type="scientific">Colletotrichum karsti</name>
    <dbReference type="NCBI Taxonomy" id="1095194"/>
    <lineage>
        <taxon>Eukaryota</taxon>
        <taxon>Fungi</taxon>
        <taxon>Dikarya</taxon>
        <taxon>Ascomycota</taxon>
        <taxon>Pezizomycotina</taxon>
        <taxon>Sordariomycetes</taxon>
        <taxon>Hypocreomycetidae</taxon>
        <taxon>Glomerellales</taxon>
        <taxon>Glomerellaceae</taxon>
        <taxon>Colletotrichum</taxon>
        <taxon>Colletotrichum boninense species complex</taxon>
    </lineage>
</organism>
<evidence type="ECO:0000256" key="1">
    <source>
        <dbReference type="PROSITE-ProRule" id="PRU00023"/>
    </source>
</evidence>
<dbReference type="Gene3D" id="1.25.40.20">
    <property type="entry name" value="Ankyrin repeat-containing domain"/>
    <property type="match status" value="1"/>
</dbReference>
<feature type="domain" description="Amine oxidase" evidence="2">
    <location>
        <begin position="51"/>
        <end position="331"/>
    </location>
</feature>
<dbReference type="SUPFAM" id="SSF48403">
    <property type="entry name" value="Ankyrin repeat"/>
    <property type="match status" value="1"/>
</dbReference>
<dbReference type="InterPro" id="IPR002937">
    <property type="entry name" value="Amino_oxidase"/>
</dbReference>
<dbReference type="PANTHER" id="PTHR10742">
    <property type="entry name" value="FLAVIN MONOAMINE OXIDASE"/>
    <property type="match status" value="1"/>
</dbReference>
<dbReference type="GO" id="GO:0016491">
    <property type="term" value="F:oxidoreductase activity"/>
    <property type="evidence" value="ECO:0007669"/>
    <property type="project" value="InterPro"/>
</dbReference>
<dbReference type="Gene3D" id="3.50.50.60">
    <property type="entry name" value="FAD/NAD(P)-binding domain"/>
    <property type="match status" value="2"/>
</dbReference>
<feature type="repeat" description="ANK" evidence="1">
    <location>
        <begin position="554"/>
        <end position="583"/>
    </location>
</feature>
<dbReference type="PROSITE" id="PS50297">
    <property type="entry name" value="ANK_REP_REGION"/>
    <property type="match status" value="1"/>
</dbReference>
<keyword evidence="1" id="KW-0040">ANK repeat</keyword>
<keyword evidence="4" id="KW-1185">Reference proteome</keyword>
<reference evidence="3" key="1">
    <citation type="submission" date="2020-03" db="EMBL/GenBank/DDBJ databases">
        <authorList>
            <person name="He L."/>
        </authorList>
    </citation>
    <scope>NUCLEOTIDE SEQUENCE</scope>
    <source>
        <strain evidence="3">CkLH20</strain>
    </source>
</reference>
<dbReference type="RefSeq" id="XP_038748250.1">
    <property type="nucleotide sequence ID" value="XM_038886408.1"/>
</dbReference>
<dbReference type="InterPro" id="IPR002110">
    <property type="entry name" value="Ankyrin_rpt"/>
</dbReference>
<dbReference type="AlphaFoldDB" id="A0A9P6LJW7"/>